<evidence type="ECO:0000313" key="8">
    <source>
        <dbReference type="Proteomes" id="UP000005408"/>
    </source>
</evidence>
<evidence type="ECO:0000256" key="2">
    <source>
        <dbReference type="ARBA" id="ARBA00023180"/>
    </source>
</evidence>
<dbReference type="PROSITE" id="PS00420">
    <property type="entry name" value="SRCR_1"/>
    <property type="match status" value="1"/>
</dbReference>
<sequence length="639" mass="72811">MIDFRTRMALLLWMLRTYVLFKTFDSGNTQIIYEERAVLQHQFSELTSNMSSVTDEIKNNISSTMENEVSLIKQQSSELTSNMSSWTKEIKKEQHDMFGFVTNNISSAMDNELSIMTVLLTNATNTMNNLIQLELNKSESKIDLTVQNISNFLSGLELELKSNIENVRQEVMTNKNDYQEKCEKMVNDSALINLQLVMELDEKCSISVENVTKTLLKTNERLNSEERKHNLTLISFEDKLNVFLNDKVTLAENIDKTKREMSMLENKAFEKSEANKIQILELTSNISTFAKEMEKGQNDFYSRMTNDMSKEIANELSSILISLTTMTRRIDDQDRLIVQNMSAIEFITQKCETQMQSIAFNTSSKITDIENILLTRLEKQEFQNNETIKGMKHLNDFSEEINSKLNETSYQFINVYGDFRQIRQRMDSMENNQKQLEIYTNSSLVHIQSIEANISIFKESAFKTISSKVDNAVVNARQLTSRLNQVTGSISTLQSKATRFEQFHSSQNTRLSNIESRLSSASSSLTNIKNDLKKRYSGVIRLTNGGRTYGRVEVYHNGAWGTVCDDDWDTSDAQVACRMMGLSGGTARNEAYYGQGTGTIWLDDLGCTGYEPSLFACRHLTIGSHNCNHGEDAGVSCSY</sequence>
<feature type="disulfide bond" evidence="3">
    <location>
        <begin position="607"/>
        <end position="617"/>
    </location>
</feature>
<dbReference type="GO" id="GO:0016020">
    <property type="term" value="C:membrane"/>
    <property type="evidence" value="ECO:0007669"/>
    <property type="project" value="InterPro"/>
</dbReference>
<evidence type="ECO:0000259" key="6">
    <source>
        <dbReference type="PROSITE" id="PS50287"/>
    </source>
</evidence>
<keyword evidence="5" id="KW-0732">Signal</keyword>
<dbReference type="InterPro" id="IPR036772">
    <property type="entry name" value="SRCR-like_dom_sf"/>
</dbReference>
<dbReference type="PROSITE" id="PS50287">
    <property type="entry name" value="SRCR_2"/>
    <property type="match status" value="1"/>
</dbReference>
<evidence type="ECO:0000256" key="5">
    <source>
        <dbReference type="SAM" id="SignalP"/>
    </source>
</evidence>
<dbReference type="PRINTS" id="PR00258">
    <property type="entry name" value="SPERACTRCPTR"/>
</dbReference>
<reference evidence="7" key="1">
    <citation type="submission" date="2022-08" db="UniProtKB">
        <authorList>
            <consortium name="EnsemblMetazoa"/>
        </authorList>
    </citation>
    <scope>IDENTIFICATION</scope>
    <source>
        <strain evidence="7">05x7-T-G4-1.051#20</strain>
    </source>
</reference>
<feature type="chain" id="PRO_5036450145" description="SRCR domain-containing protein" evidence="5">
    <location>
        <begin position="22"/>
        <end position="639"/>
    </location>
</feature>
<evidence type="ECO:0000256" key="4">
    <source>
        <dbReference type="SAM" id="Coils"/>
    </source>
</evidence>
<keyword evidence="2" id="KW-0325">Glycoprotein</keyword>
<comment type="caution">
    <text evidence="3">Lacks conserved residue(s) required for the propagation of feature annotation.</text>
</comment>
<evidence type="ECO:0000256" key="3">
    <source>
        <dbReference type="PROSITE-ProRule" id="PRU00196"/>
    </source>
</evidence>
<dbReference type="InterPro" id="IPR001190">
    <property type="entry name" value="SRCR"/>
</dbReference>
<feature type="coiled-coil region" evidence="4">
    <location>
        <begin position="161"/>
        <end position="267"/>
    </location>
</feature>
<evidence type="ECO:0000256" key="1">
    <source>
        <dbReference type="ARBA" id="ARBA00023157"/>
    </source>
</evidence>
<dbReference type="Gene3D" id="3.10.250.10">
    <property type="entry name" value="SRCR-like domain"/>
    <property type="match status" value="1"/>
</dbReference>
<dbReference type="FunFam" id="3.10.250.10:FF:000011">
    <property type="entry name" value="Scavenger receptor class A member 5"/>
    <property type="match status" value="1"/>
</dbReference>
<keyword evidence="4" id="KW-0175">Coiled coil</keyword>
<dbReference type="EnsemblMetazoa" id="G15890.1">
    <property type="protein sequence ID" value="G15890.1:cds"/>
    <property type="gene ID" value="G15890"/>
</dbReference>
<dbReference type="PANTHER" id="PTHR48071">
    <property type="entry name" value="SRCR DOMAIN-CONTAINING PROTEIN"/>
    <property type="match status" value="1"/>
</dbReference>
<dbReference type="SUPFAM" id="SSF56487">
    <property type="entry name" value="SRCR-like"/>
    <property type="match status" value="1"/>
</dbReference>
<keyword evidence="8" id="KW-1185">Reference proteome</keyword>
<accession>A0A8W8IVS2</accession>
<dbReference type="Proteomes" id="UP000005408">
    <property type="component" value="Unassembled WGS sequence"/>
</dbReference>
<dbReference type="AlphaFoldDB" id="A0A8W8IVS2"/>
<feature type="domain" description="SRCR" evidence="6">
    <location>
        <begin position="540"/>
        <end position="638"/>
    </location>
</feature>
<organism evidence="7 8">
    <name type="scientific">Magallana gigas</name>
    <name type="common">Pacific oyster</name>
    <name type="synonym">Crassostrea gigas</name>
    <dbReference type="NCBI Taxonomy" id="29159"/>
    <lineage>
        <taxon>Eukaryota</taxon>
        <taxon>Metazoa</taxon>
        <taxon>Spiralia</taxon>
        <taxon>Lophotrochozoa</taxon>
        <taxon>Mollusca</taxon>
        <taxon>Bivalvia</taxon>
        <taxon>Autobranchia</taxon>
        <taxon>Pteriomorphia</taxon>
        <taxon>Ostreida</taxon>
        <taxon>Ostreoidea</taxon>
        <taxon>Ostreidae</taxon>
        <taxon>Magallana</taxon>
    </lineage>
</organism>
<feature type="signal peptide" evidence="5">
    <location>
        <begin position="1"/>
        <end position="21"/>
    </location>
</feature>
<protein>
    <recommendedName>
        <fullName evidence="6">SRCR domain-containing protein</fullName>
    </recommendedName>
</protein>
<proteinExistence type="predicted"/>
<evidence type="ECO:0000313" key="7">
    <source>
        <dbReference type="EnsemblMetazoa" id="G15890.1:cds"/>
    </source>
</evidence>
<dbReference type="SMART" id="SM00202">
    <property type="entry name" value="SR"/>
    <property type="match status" value="1"/>
</dbReference>
<name>A0A8W8IVS2_MAGGI</name>
<keyword evidence="1 3" id="KW-1015">Disulfide bond</keyword>
<dbReference type="PANTHER" id="PTHR48071:SF18">
    <property type="entry name" value="DELETED IN MALIGNANT BRAIN TUMORS 1 PROTEIN-RELATED"/>
    <property type="match status" value="1"/>
</dbReference>
<dbReference type="Pfam" id="PF00530">
    <property type="entry name" value="SRCR"/>
    <property type="match status" value="1"/>
</dbReference>